<keyword evidence="1" id="KW-0687">Ribonucleoprotein</keyword>
<dbReference type="RefSeq" id="YP_009920235.1">
    <property type="nucleotide sequence ID" value="NC_050350.1"/>
</dbReference>
<dbReference type="GeneID" id="58908049"/>
<dbReference type="GO" id="GO:0005840">
    <property type="term" value="C:ribosome"/>
    <property type="evidence" value="ECO:0007669"/>
    <property type="project" value="UniProtKB-KW"/>
</dbReference>
<evidence type="ECO:0000313" key="1">
    <source>
        <dbReference type="EMBL" id="QMQ99204.1"/>
    </source>
</evidence>
<keyword evidence="1" id="KW-0150">Chloroplast</keyword>
<gene>
    <name evidence="1" type="primary">rps16</name>
</gene>
<name>A0A7D7FDY6_9MONI</name>
<keyword evidence="1" id="KW-0689">Ribosomal protein</keyword>
<dbReference type="AlphaFoldDB" id="A0A7D7FDY6"/>
<dbReference type="Gene3D" id="3.30.1320.10">
    <property type="match status" value="1"/>
</dbReference>
<dbReference type="SUPFAM" id="SSF54565">
    <property type="entry name" value="Ribosomal protein S16"/>
    <property type="match status" value="1"/>
</dbReference>
<accession>A0A7D7FDY6</accession>
<dbReference type="EMBL" id="MN709399">
    <property type="protein sequence ID" value="QMQ99204.1"/>
    <property type="molecule type" value="Genomic_DNA"/>
</dbReference>
<reference evidence="1" key="1">
    <citation type="journal article" date="2020" name="Mitochondrial DNA Part B Resour">
        <title>The first complete chloroplast genome of Adiantum nelumboides (Pteridaceae), a rare and endangered fern species.</title>
        <authorList>
            <person name="Liu H."/>
            <person name="Zuo Y."/>
            <person name="Zhan P."/>
            <person name="Shi Y."/>
        </authorList>
    </citation>
    <scope>NUCLEOTIDE SEQUENCE</scope>
</reference>
<sequence length="78" mass="8999">KVKLYLKQCGRKQRVTRVIVIDVQSLREQRVTKKVGFYNPRGKEIQLYSLAITASCRSGANETVFNILKRAKSIITWT</sequence>
<organism evidence="1">
    <name type="scientific">Adiantum nelumboides</name>
    <dbReference type="NCBI Taxonomy" id="2759587"/>
    <lineage>
        <taxon>Eukaryota</taxon>
        <taxon>Viridiplantae</taxon>
        <taxon>Streptophyta</taxon>
        <taxon>Embryophyta</taxon>
        <taxon>Tracheophyta</taxon>
        <taxon>Polypodiopsida</taxon>
        <taxon>Polypodiidae</taxon>
        <taxon>Polypodiales</taxon>
        <taxon>Pteridineae</taxon>
        <taxon>Pteridaceae</taxon>
        <taxon>Vittarioideae</taxon>
        <taxon>Adiantum</taxon>
    </lineage>
</organism>
<keyword evidence="1" id="KW-0934">Plastid</keyword>
<dbReference type="InterPro" id="IPR023803">
    <property type="entry name" value="Ribosomal_bS16_dom_sf"/>
</dbReference>
<protein>
    <submittedName>
        <fullName evidence="1">Ribosomal protein S16</fullName>
    </submittedName>
</protein>
<proteinExistence type="predicted"/>
<geneLocation type="chloroplast" evidence="1"/>